<dbReference type="PRINTS" id="PR00143">
    <property type="entry name" value="CITRTSNTHASE"/>
</dbReference>
<comment type="similarity">
    <text evidence="2 7 10">Belongs to the citrate synthase family.</text>
</comment>
<dbReference type="RefSeq" id="WP_146438910.1">
    <property type="nucleotide sequence ID" value="NZ_SJPL01000001.1"/>
</dbReference>
<dbReference type="CDD" id="cd06114">
    <property type="entry name" value="EcCS_like"/>
    <property type="match status" value="1"/>
</dbReference>
<evidence type="ECO:0000256" key="7">
    <source>
        <dbReference type="PIRNR" id="PIRNR001369"/>
    </source>
</evidence>
<dbReference type="EMBL" id="SJPL01000001">
    <property type="protein sequence ID" value="TWT69513.1"/>
    <property type="molecule type" value="Genomic_DNA"/>
</dbReference>
<dbReference type="PANTHER" id="PTHR42871:SF1">
    <property type="entry name" value="CITRATE SYNTHASE"/>
    <property type="match status" value="1"/>
</dbReference>
<keyword evidence="3 9" id="KW-0816">Tricarboxylic acid cycle</keyword>
<dbReference type="GO" id="GO:0006099">
    <property type="term" value="P:tricarboxylic acid cycle"/>
    <property type="evidence" value="ECO:0007669"/>
    <property type="project" value="UniProtKB-UniRule"/>
</dbReference>
<dbReference type="InterPro" id="IPR036969">
    <property type="entry name" value="Citrate_synthase_sf"/>
</dbReference>
<dbReference type="NCBIfam" id="TIGR01798">
    <property type="entry name" value="cit_synth_I"/>
    <property type="match status" value="1"/>
</dbReference>
<organism evidence="11 12">
    <name type="scientific">Crateriforma conspicua</name>
    <dbReference type="NCBI Taxonomy" id="2527996"/>
    <lineage>
        <taxon>Bacteria</taxon>
        <taxon>Pseudomonadati</taxon>
        <taxon>Planctomycetota</taxon>
        <taxon>Planctomycetia</taxon>
        <taxon>Planctomycetales</taxon>
        <taxon>Planctomycetaceae</taxon>
        <taxon>Crateriforma</taxon>
    </lineage>
</organism>
<evidence type="ECO:0000256" key="1">
    <source>
        <dbReference type="ARBA" id="ARBA00004751"/>
    </source>
</evidence>
<evidence type="ECO:0000256" key="10">
    <source>
        <dbReference type="RuleBase" id="RU003406"/>
    </source>
</evidence>
<evidence type="ECO:0000313" key="12">
    <source>
        <dbReference type="Proteomes" id="UP000317238"/>
    </source>
</evidence>
<keyword evidence="12" id="KW-1185">Reference proteome</keyword>
<dbReference type="Proteomes" id="UP000317238">
    <property type="component" value="Unassembled WGS sequence"/>
</dbReference>
<dbReference type="InterPro" id="IPR002020">
    <property type="entry name" value="Citrate_synthase"/>
</dbReference>
<dbReference type="Pfam" id="PF00285">
    <property type="entry name" value="Citrate_synt"/>
    <property type="match status" value="1"/>
</dbReference>
<gene>
    <name evidence="11" type="primary">gltA2</name>
    <name evidence="11" type="ORF">Pan14r_18010</name>
</gene>
<evidence type="ECO:0000256" key="9">
    <source>
        <dbReference type="RuleBase" id="RU003370"/>
    </source>
</evidence>
<feature type="active site" evidence="8">
    <location>
        <position position="316"/>
    </location>
</feature>
<dbReference type="InterPro" id="IPR024176">
    <property type="entry name" value="Citrate_synthase_bac-typ"/>
</dbReference>
<dbReference type="FunFam" id="1.10.230.10:FF:000002">
    <property type="entry name" value="Citrate synthase"/>
    <property type="match status" value="1"/>
</dbReference>
<evidence type="ECO:0000256" key="2">
    <source>
        <dbReference type="ARBA" id="ARBA00010566"/>
    </source>
</evidence>
<dbReference type="NCBIfam" id="NF004126">
    <property type="entry name" value="PRK05614.1"/>
    <property type="match status" value="1"/>
</dbReference>
<dbReference type="InterPro" id="IPR010953">
    <property type="entry name" value="Citrate_synthase_typ-I"/>
</dbReference>
<dbReference type="SUPFAM" id="SSF48256">
    <property type="entry name" value="Citrate synthase"/>
    <property type="match status" value="1"/>
</dbReference>
<comment type="pathway">
    <text evidence="1 9">Carbohydrate metabolism; tricarboxylic acid cycle; isocitrate from oxaloacetate: step 1/2.</text>
</comment>
<evidence type="ECO:0000256" key="3">
    <source>
        <dbReference type="ARBA" id="ARBA00022532"/>
    </source>
</evidence>
<reference evidence="11 12" key="1">
    <citation type="submission" date="2019-02" db="EMBL/GenBank/DDBJ databases">
        <title>Deep-cultivation of Planctomycetes and their phenomic and genomic characterization uncovers novel biology.</title>
        <authorList>
            <person name="Wiegand S."/>
            <person name="Jogler M."/>
            <person name="Boedeker C."/>
            <person name="Pinto D."/>
            <person name="Vollmers J."/>
            <person name="Rivas-Marin E."/>
            <person name="Kohn T."/>
            <person name="Peeters S.H."/>
            <person name="Heuer A."/>
            <person name="Rast P."/>
            <person name="Oberbeckmann S."/>
            <person name="Bunk B."/>
            <person name="Jeske O."/>
            <person name="Meyerdierks A."/>
            <person name="Storesund J.E."/>
            <person name="Kallscheuer N."/>
            <person name="Luecker S."/>
            <person name="Lage O.M."/>
            <person name="Pohl T."/>
            <person name="Merkel B.J."/>
            <person name="Hornburger P."/>
            <person name="Mueller R.-W."/>
            <person name="Bruemmer F."/>
            <person name="Labrenz M."/>
            <person name="Spormann A.M."/>
            <person name="Op Den Camp H."/>
            <person name="Overmann J."/>
            <person name="Amann R."/>
            <person name="Jetten M.S.M."/>
            <person name="Mascher T."/>
            <person name="Medema M.H."/>
            <person name="Devos D.P."/>
            <person name="Kaster A.-K."/>
            <person name="Ovreas L."/>
            <person name="Rohde M."/>
            <person name="Galperin M.Y."/>
            <person name="Jogler C."/>
        </authorList>
    </citation>
    <scope>NUCLEOTIDE SEQUENCE [LARGE SCALE GENOMIC DNA]</scope>
    <source>
        <strain evidence="11 12">Pan14r</strain>
    </source>
</reference>
<dbReference type="PROSITE" id="PS00480">
    <property type="entry name" value="CITRATE_SYNTHASE"/>
    <property type="match status" value="1"/>
</dbReference>
<evidence type="ECO:0000256" key="6">
    <source>
        <dbReference type="NCBIfam" id="TIGR01798"/>
    </source>
</evidence>
<feature type="active site" evidence="8">
    <location>
        <position position="373"/>
    </location>
</feature>
<proteinExistence type="inferred from homology"/>
<dbReference type="Gene3D" id="1.10.230.10">
    <property type="entry name" value="Cytochrome P450-Terp, domain 2"/>
    <property type="match status" value="1"/>
</dbReference>
<dbReference type="InterPro" id="IPR019810">
    <property type="entry name" value="Citrate_synthase_AS"/>
</dbReference>
<comment type="catalytic activity">
    <reaction evidence="5 9">
        <text>oxaloacetate + acetyl-CoA + H2O = citrate + CoA + H(+)</text>
        <dbReference type="Rhea" id="RHEA:16845"/>
        <dbReference type="ChEBI" id="CHEBI:15377"/>
        <dbReference type="ChEBI" id="CHEBI:15378"/>
        <dbReference type="ChEBI" id="CHEBI:16452"/>
        <dbReference type="ChEBI" id="CHEBI:16947"/>
        <dbReference type="ChEBI" id="CHEBI:57287"/>
        <dbReference type="ChEBI" id="CHEBI:57288"/>
        <dbReference type="EC" id="2.3.3.16"/>
    </reaction>
</comment>
<comment type="caution">
    <text evidence="11">The sequence shown here is derived from an EMBL/GenBank/DDBJ whole genome shotgun (WGS) entry which is preliminary data.</text>
</comment>
<dbReference type="PANTHER" id="PTHR42871">
    <property type="entry name" value="CITRATE SYNTHASE"/>
    <property type="match status" value="1"/>
</dbReference>
<dbReference type="GO" id="GO:0005737">
    <property type="term" value="C:cytoplasm"/>
    <property type="evidence" value="ECO:0007669"/>
    <property type="project" value="InterPro"/>
</dbReference>
<sequence length="438" mass="49907">MSQPDNLELQTTNKATFQIDDRQYEIPIVEGSEHEKALEISTLRRDTGLVTLDEGFVNTASTRSAITYLNGEEGILRYRGYPIEKLAEQCDFIETAFLLIYGELPTRDQAEKFRSGIREHTMIHEDMKRFYDGFPTHSHPMAILSCVVGSMSAFYQDSIDPNDPYQVEISIYRMMAKLPTIAAYSYKKSLGQPFMYPNNSLNYCENFLHLMFATPTREYLVDPDFAEALNLLLIVHADHEQNCSTSTVRMVGSSNANVFASISSGINALWGPLHGGANEACVRMLERIANDGGNVRKYVDMAKDKNSDFRLMGFGHRVYKNRDPRATIIKASCDKLLGKLNLDDPLFEVAQQLEEVALKDEYFIEKKLYPNVDFYSGVIYRALGIPVQMFTVLFALGRLPGWLAHWKEMHDNPATRINRPRQIYTGSPERPFVAMNRR</sequence>
<evidence type="ECO:0000256" key="4">
    <source>
        <dbReference type="ARBA" id="ARBA00022679"/>
    </source>
</evidence>
<protein>
    <recommendedName>
        <fullName evidence="6 7">Citrate synthase</fullName>
    </recommendedName>
</protein>
<dbReference type="Gene3D" id="1.10.580.10">
    <property type="entry name" value="Citrate Synthase, domain 1"/>
    <property type="match status" value="1"/>
</dbReference>
<accession>A0A5C5Y452</accession>
<dbReference type="UniPathway" id="UPA00223">
    <property type="reaction ID" value="UER00717"/>
</dbReference>
<name>A0A5C5Y452_9PLAN</name>
<keyword evidence="4 7" id="KW-0808">Transferase</keyword>
<evidence type="ECO:0000313" key="11">
    <source>
        <dbReference type="EMBL" id="TWT69513.1"/>
    </source>
</evidence>
<dbReference type="InterPro" id="IPR016143">
    <property type="entry name" value="Citrate_synth-like_sm_a-sub"/>
</dbReference>
<dbReference type="Gene3D" id="2.20.28.60">
    <property type="match status" value="1"/>
</dbReference>
<dbReference type="InterPro" id="IPR016142">
    <property type="entry name" value="Citrate_synth-like_lrg_a-sub"/>
</dbReference>
<dbReference type="AlphaFoldDB" id="A0A5C5Y452"/>
<dbReference type="OrthoDB" id="9800864at2"/>
<dbReference type="PIRSF" id="PIRSF001369">
    <property type="entry name" value="Citrate_synth"/>
    <property type="match status" value="1"/>
</dbReference>
<evidence type="ECO:0000256" key="5">
    <source>
        <dbReference type="ARBA" id="ARBA00049288"/>
    </source>
</evidence>
<keyword evidence="11" id="KW-0012">Acyltransferase</keyword>
<dbReference type="GO" id="GO:0036440">
    <property type="term" value="F:citrate synthase activity"/>
    <property type="evidence" value="ECO:0007669"/>
    <property type="project" value="UniProtKB-EC"/>
</dbReference>
<evidence type="ECO:0000256" key="8">
    <source>
        <dbReference type="PIRSR" id="PIRSR001369-1"/>
    </source>
</evidence>